<accession>A0AAD7QPE3</accession>
<dbReference type="Proteomes" id="UP001217417">
    <property type="component" value="Unassembled WGS sequence"/>
</dbReference>
<organism evidence="3 4">
    <name type="scientific">Lipomyces tetrasporus</name>
    <dbReference type="NCBI Taxonomy" id="54092"/>
    <lineage>
        <taxon>Eukaryota</taxon>
        <taxon>Fungi</taxon>
        <taxon>Dikarya</taxon>
        <taxon>Ascomycota</taxon>
        <taxon>Saccharomycotina</taxon>
        <taxon>Lipomycetes</taxon>
        <taxon>Lipomycetales</taxon>
        <taxon>Lipomycetaceae</taxon>
        <taxon>Lipomyces</taxon>
    </lineage>
</organism>
<dbReference type="InterPro" id="IPR016181">
    <property type="entry name" value="Acyl_CoA_acyltransferase"/>
</dbReference>
<proteinExistence type="inferred from homology"/>
<dbReference type="AlphaFoldDB" id="A0AAD7QPE3"/>
<dbReference type="GO" id="GO:0016410">
    <property type="term" value="F:N-acyltransferase activity"/>
    <property type="evidence" value="ECO:0007669"/>
    <property type="project" value="TreeGrafter"/>
</dbReference>
<dbReference type="SMART" id="SM01006">
    <property type="entry name" value="AlcB"/>
    <property type="match status" value="1"/>
</dbReference>
<evidence type="ECO:0000256" key="1">
    <source>
        <dbReference type="ARBA" id="ARBA00009893"/>
    </source>
</evidence>
<evidence type="ECO:0000259" key="2">
    <source>
        <dbReference type="SMART" id="SM01006"/>
    </source>
</evidence>
<evidence type="ECO:0000313" key="4">
    <source>
        <dbReference type="Proteomes" id="UP001217417"/>
    </source>
</evidence>
<dbReference type="PANTHER" id="PTHR31438:SF1">
    <property type="entry name" value="LYSINE N-ACYLTRANSFERASE C17G9.06C-RELATED"/>
    <property type="match status" value="1"/>
</dbReference>
<dbReference type="RefSeq" id="XP_056042389.1">
    <property type="nucleotide sequence ID" value="XM_056185162.1"/>
</dbReference>
<dbReference type="InterPro" id="IPR019432">
    <property type="entry name" value="Acyltransferase_MbtK/IucB-like"/>
</dbReference>
<comment type="caution">
    <text evidence="3">The sequence shown here is derived from an EMBL/GenBank/DDBJ whole genome shotgun (WGS) entry which is preliminary data.</text>
</comment>
<reference evidence="3" key="1">
    <citation type="submission" date="2023-03" db="EMBL/GenBank/DDBJ databases">
        <title>Near-Complete genome sequence of Lipomyces tetrasporous NRRL Y-64009, an oleaginous yeast capable of growing on lignocellulosic hydrolysates.</title>
        <authorList>
            <consortium name="Lawrence Berkeley National Laboratory"/>
            <person name="Jagtap S.S."/>
            <person name="Liu J.-J."/>
            <person name="Walukiewicz H.E."/>
            <person name="Pangilinan J."/>
            <person name="Lipzen A."/>
            <person name="Ahrendt S."/>
            <person name="Koriabine M."/>
            <person name="Cobaugh K."/>
            <person name="Salamov A."/>
            <person name="Yoshinaga Y."/>
            <person name="Ng V."/>
            <person name="Daum C."/>
            <person name="Grigoriev I.V."/>
            <person name="Slininger P.J."/>
            <person name="Dien B.S."/>
            <person name="Jin Y.-S."/>
            <person name="Rao C.V."/>
        </authorList>
    </citation>
    <scope>NUCLEOTIDE SEQUENCE</scope>
    <source>
        <strain evidence="3">NRRL Y-64009</strain>
    </source>
</reference>
<evidence type="ECO:0000313" key="3">
    <source>
        <dbReference type="EMBL" id="KAJ8098939.1"/>
    </source>
</evidence>
<dbReference type="EMBL" id="JARPMG010000008">
    <property type="protein sequence ID" value="KAJ8098939.1"/>
    <property type="molecule type" value="Genomic_DNA"/>
</dbReference>
<comment type="similarity">
    <text evidence="1">Belongs to the lysine N-acyltransferase MbtK family.</text>
</comment>
<feature type="domain" description="Acyltransferase MbtK/IucB-like conserved" evidence="2">
    <location>
        <begin position="71"/>
        <end position="119"/>
    </location>
</feature>
<dbReference type="Pfam" id="PF13523">
    <property type="entry name" value="Acetyltransf_8"/>
    <property type="match status" value="1"/>
</dbReference>
<keyword evidence="4" id="KW-1185">Reference proteome</keyword>
<dbReference type="GeneID" id="80880328"/>
<sequence>MFCSRSVFFQVSLPPSGTYKGWLGTHVIESPYNDIHLSEHSQYPLRPSKPLGGTLVYSRYIPSLDKTFTMRALNIESDADAFAEWMNNDRVAKFWNMKGDKDKVHVPYLNALDVDKHVVNVIGSLDDEQFLYTELYYVAEDHLAPFADSAGLYDRGFHLLVGNERLRGPHIVRAWLTSIVHCLFLHDRRTRYVFLEPRADNEKLIGYLLLHGFTKLKEFDFPHKRAALMRIERETFFKVGPAM</sequence>
<protein>
    <submittedName>
        <fullName evidence="3">Acyl-CoA N-acyltransferase</fullName>
    </submittedName>
</protein>
<dbReference type="SUPFAM" id="SSF55729">
    <property type="entry name" value="Acyl-CoA N-acyltransferases (Nat)"/>
    <property type="match status" value="1"/>
</dbReference>
<dbReference type="Gene3D" id="3.40.630.30">
    <property type="match status" value="1"/>
</dbReference>
<dbReference type="GO" id="GO:0019290">
    <property type="term" value="P:siderophore biosynthetic process"/>
    <property type="evidence" value="ECO:0007669"/>
    <property type="project" value="InterPro"/>
</dbReference>
<name>A0AAD7QPE3_9ASCO</name>
<gene>
    <name evidence="3" type="ORF">POJ06DRAFT_199618</name>
</gene>
<dbReference type="PANTHER" id="PTHR31438">
    <property type="entry name" value="LYSINE N-ACYLTRANSFERASE C17G9.06C-RELATED"/>
    <property type="match status" value="1"/>
</dbReference>